<protein>
    <recommendedName>
        <fullName evidence="6">SUZ domain-containing protein</fullName>
    </recommendedName>
</protein>
<evidence type="ECO:0000259" key="2">
    <source>
        <dbReference type="PROSITE" id="PS51673"/>
    </source>
</evidence>
<dbReference type="RefSeq" id="XP_060284574.1">
    <property type="nucleotide sequence ID" value="XM_060429833.1"/>
</dbReference>
<gene>
    <name evidence="4" type="ORF">QBC33DRAFT_557824</name>
</gene>
<dbReference type="InterPro" id="IPR024771">
    <property type="entry name" value="SUZ"/>
</dbReference>
<name>A0AAJ0C1W4_9PEZI</name>
<comment type="caution">
    <text evidence="4">The sequence shown here is derived from an EMBL/GenBank/DDBJ whole genome shotgun (WGS) entry which is preliminary data.</text>
</comment>
<feature type="compositionally biased region" description="Basic and acidic residues" evidence="1">
    <location>
        <begin position="190"/>
        <end position="206"/>
    </location>
</feature>
<dbReference type="Proteomes" id="UP001244011">
    <property type="component" value="Unassembled WGS sequence"/>
</dbReference>
<evidence type="ECO:0008006" key="6">
    <source>
        <dbReference type="Google" id="ProtNLM"/>
    </source>
</evidence>
<feature type="region of interest" description="Disordered" evidence="1">
    <location>
        <begin position="1"/>
        <end position="41"/>
    </location>
</feature>
<evidence type="ECO:0000313" key="5">
    <source>
        <dbReference type="Proteomes" id="UP001244011"/>
    </source>
</evidence>
<evidence type="ECO:0000313" key="4">
    <source>
        <dbReference type="EMBL" id="KAK1768361.1"/>
    </source>
</evidence>
<dbReference type="EMBL" id="MU839005">
    <property type="protein sequence ID" value="KAK1768361.1"/>
    <property type="molecule type" value="Genomic_DNA"/>
</dbReference>
<feature type="compositionally biased region" description="Basic and acidic residues" evidence="1">
    <location>
        <begin position="116"/>
        <end position="148"/>
    </location>
</feature>
<dbReference type="PROSITE" id="PS51938">
    <property type="entry name" value="SUZ_C"/>
    <property type="match status" value="1"/>
</dbReference>
<organism evidence="4 5">
    <name type="scientific">Phialemonium atrogriseum</name>
    <dbReference type="NCBI Taxonomy" id="1093897"/>
    <lineage>
        <taxon>Eukaryota</taxon>
        <taxon>Fungi</taxon>
        <taxon>Dikarya</taxon>
        <taxon>Ascomycota</taxon>
        <taxon>Pezizomycotina</taxon>
        <taxon>Sordariomycetes</taxon>
        <taxon>Sordariomycetidae</taxon>
        <taxon>Cephalothecales</taxon>
        <taxon>Cephalothecaceae</taxon>
        <taxon>Phialemonium</taxon>
    </lineage>
</organism>
<sequence>MPKHHELPDAWEDDWETQADQMSKQEEAAPAQKTPMSRPELLARHAEGQRKLWESAETPTENLFVVASSNVPLATGFKPAVKVLSRKPTPQMVVKRDPVTGLERLTLDDDEDEDDSTKHQPTPEEIRMRQQRELEEKQRRYEEVRAKIFGDSNASSGQSTPRNETTPPSSDGRQTYRKQTRGRGGGPRSEGSRSDSRHDGRQDGQSRRTPVGNPIGSRELYDPSYSPKPGFGIQKRDGESATPRPGRASTPREEEQAIRSPIGPDNSGRGGFRFARRGAKED</sequence>
<dbReference type="PROSITE" id="PS51673">
    <property type="entry name" value="SUZ"/>
    <property type="match status" value="1"/>
</dbReference>
<proteinExistence type="predicted"/>
<feature type="compositionally biased region" description="Polar residues" evidence="1">
    <location>
        <begin position="152"/>
        <end position="173"/>
    </location>
</feature>
<accession>A0AAJ0C1W4</accession>
<reference evidence="4" key="1">
    <citation type="submission" date="2023-06" db="EMBL/GenBank/DDBJ databases">
        <title>Genome-scale phylogeny and comparative genomics of the fungal order Sordariales.</title>
        <authorList>
            <consortium name="Lawrence Berkeley National Laboratory"/>
            <person name="Hensen N."/>
            <person name="Bonometti L."/>
            <person name="Westerberg I."/>
            <person name="Brannstrom I.O."/>
            <person name="Guillou S."/>
            <person name="Cros-Aarteil S."/>
            <person name="Calhoun S."/>
            <person name="Haridas S."/>
            <person name="Kuo A."/>
            <person name="Mondo S."/>
            <person name="Pangilinan J."/>
            <person name="Riley R."/>
            <person name="Labutti K."/>
            <person name="Andreopoulos B."/>
            <person name="Lipzen A."/>
            <person name="Chen C."/>
            <person name="Yanf M."/>
            <person name="Daum C."/>
            <person name="Ng V."/>
            <person name="Clum A."/>
            <person name="Steindorff A."/>
            <person name="Ohm R."/>
            <person name="Martin F."/>
            <person name="Silar P."/>
            <person name="Natvig D."/>
            <person name="Lalanne C."/>
            <person name="Gautier V."/>
            <person name="Ament-Velasquez S.L."/>
            <person name="Kruys A."/>
            <person name="Hutchinson M.I."/>
            <person name="Powell A.J."/>
            <person name="Barry K."/>
            <person name="Miller A.N."/>
            <person name="Grigoriev I.V."/>
            <person name="Debuchy R."/>
            <person name="Gladieux P."/>
            <person name="Thoren M.H."/>
            <person name="Johannesson H."/>
        </authorList>
    </citation>
    <scope>NUCLEOTIDE SEQUENCE</scope>
    <source>
        <strain evidence="4">8032-3</strain>
    </source>
</reference>
<evidence type="ECO:0000256" key="1">
    <source>
        <dbReference type="SAM" id="MobiDB-lite"/>
    </source>
</evidence>
<dbReference type="AlphaFoldDB" id="A0AAJ0C1W4"/>
<dbReference type="InterPro" id="IPR024642">
    <property type="entry name" value="SUZ-C"/>
</dbReference>
<feature type="domain" description="SUZ" evidence="2">
    <location>
        <begin position="70"/>
        <end position="153"/>
    </location>
</feature>
<keyword evidence="5" id="KW-1185">Reference proteome</keyword>
<feature type="region of interest" description="Disordered" evidence="1">
    <location>
        <begin position="89"/>
        <end position="282"/>
    </location>
</feature>
<dbReference type="GeneID" id="85313020"/>
<feature type="domain" description="SUZ-C" evidence="3">
    <location>
        <begin position="236"/>
        <end position="276"/>
    </location>
</feature>
<evidence type="ECO:0000259" key="3">
    <source>
        <dbReference type="PROSITE" id="PS51938"/>
    </source>
</evidence>